<gene>
    <name evidence="1" type="ORF">WISP_68251</name>
</gene>
<evidence type="ECO:0000313" key="1">
    <source>
        <dbReference type="EMBL" id="KAJ7416836.1"/>
    </source>
</evidence>
<reference evidence="1" key="1">
    <citation type="submission" date="2019-10" db="EMBL/GenBank/DDBJ databases">
        <authorList>
            <person name="Soares A.E.R."/>
            <person name="Aleixo A."/>
            <person name="Schneider P."/>
            <person name="Miyaki C.Y."/>
            <person name="Schneider M.P."/>
            <person name="Mello C."/>
            <person name="Vasconcelos A.T.R."/>
        </authorList>
    </citation>
    <scope>NUCLEOTIDE SEQUENCE</scope>
    <source>
        <tissue evidence="1">Muscle</tissue>
    </source>
</reference>
<protein>
    <recommendedName>
        <fullName evidence="3">Reverse transcriptase</fullName>
    </recommendedName>
</protein>
<evidence type="ECO:0000313" key="2">
    <source>
        <dbReference type="Proteomes" id="UP001145742"/>
    </source>
</evidence>
<comment type="caution">
    <text evidence="1">The sequence shown here is derived from an EMBL/GenBank/DDBJ whole genome shotgun (WGS) entry which is preliminary data.</text>
</comment>
<accession>A0ABQ9D9J2</accession>
<dbReference type="EMBL" id="WHWB01033798">
    <property type="protein sequence ID" value="KAJ7416836.1"/>
    <property type="molecule type" value="Genomic_DNA"/>
</dbReference>
<name>A0ABQ9D9J2_9PASS</name>
<proteinExistence type="predicted"/>
<keyword evidence="2" id="KW-1185">Reference proteome</keyword>
<organism evidence="1 2">
    <name type="scientific">Willisornis vidua</name>
    <name type="common">Xingu scale-backed antbird</name>
    <dbReference type="NCBI Taxonomy" id="1566151"/>
    <lineage>
        <taxon>Eukaryota</taxon>
        <taxon>Metazoa</taxon>
        <taxon>Chordata</taxon>
        <taxon>Craniata</taxon>
        <taxon>Vertebrata</taxon>
        <taxon>Euteleostomi</taxon>
        <taxon>Archelosauria</taxon>
        <taxon>Archosauria</taxon>
        <taxon>Dinosauria</taxon>
        <taxon>Saurischia</taxon>
        <taxon>Theropoda</taxon>
        <taxon>Coelurosauria</taxon>
        <taxon>Aves</taxon>
        <taxon>Neognathae</taxon>
        <taxon>Neoaves</taxon>
        <taxon>Telluraves</taxon>
        <taxon>Australaves</taxon>
        <taxon>Passeriformes</taxon>
        <taxon>Thamnophilidae</taxon>
        <taxon>Willisornis</taxon>
    </lineage>
</organism>
<dbReference type="Proteomes" id="UP001145742">
    <property type="component" value="Unassembled WGS sequence"/>
</dbReference>
<sequence length="171" mass="20014">MGNIDYISNLKIQPSCRGSVDLLEGRRALQRDLDRLDRWAKFNGMRLNKTMCWVLHFDHNSLQHYKLGTEWLESGQAERDLGVLIDRNLNTNQQRAQVAKKASGILACFWNGMASRMREINFPLYLALVRLHLEYSVHFWAPQFRKDIEVLEQVQRRAMSLVKGLEHKSCE</sequence>
<dbReference type="PANTHER" id="PTHR33332">
    <property type="entry name" value="REVERSE TRANSCRIPTASE DOMAIN-CONTAINING PROTEIN"/>
    <property type="match status" value="1"/>
</dbReference>
<evidence type="ECO:0008006" key="3">
    <source>
        <dbReference type="Google" id="ProtNLM"/>
    </source>
</evidence>